<evidence type="ECO:0000313" key="1">
    <source>
        <dbReference type="EMBL" id="KAL2652189.1"/>
    </source>
</evidence>
<evidence type="ECO:0000313" key="2">
    <source>
        <dbReference type="Proteomes" id="UP001605036"/>
    </source>
</evidence>
<organism evidence="1 2">
    <name type="scientific">Riccia fluitans</name>
    <dbReference type="NCBI Taxonomy" id="41844"/>
    <lineage>
        <taxon>Eukaryota</taxon>
        <taxon>Viridiplantae</taxon>
        <taxon>Streptophyta</taxon>
        <taxon>Embryophyta</taxon>
        <taxon>Marchantiophyta</taxon>
        <taxon>Marchantiopsida</taxon>
        <taxon>Marchantiidae</taxon>
        <taxon>Marchantiales</taxon>
        <taxon>Ricciaceae</taxon>
        <taxon>Riccia</taxon>
    </lineage>
</organism>
<name>A0ABD1ZPZ0_9MARC</name>
<accession>A0ABD1ZPZ0</accession>
<dbReference type="PANTHER" id="PTHR33324:SF2">
    <property type="entry name" value="MYB_SANT-LIKE DNA-BINDING DOMAIN-CONTAINING PROTEIN"/>
    <property type="match status" value="1"/>
</dbReference>
<protein>
    <submittedName>
        <fullName evidence="1">Uncharacterized protein</fullName>
    </submittedName>
</protein>
<gene>
    <name evidence="1" type="ORF">R1flu_020317</name>
</gene>
<dbReference type="EMBL" id="JBHFFA010000001">
    <property type="protein sequence ID" value="KAL2652189.1"/>
    <property type="molecule type" value="Genomic_DNA"/>
</dbReference>
<sequence length="317" mass="35979">MASKSKRVNSKPDGKANRYVLKESDYELIVSYLEEPENFAALFGSGGKTKIGGMHQTKITAFAIMSVRLQSLGFPPCSAANLCKKVTRYRSRYESVLSILKQKGSGLTDEEIARELTLEVKLNKACPFFYRIYTIFGTKANMVPPATCELGIPEVPTMQVISEDKKYEEEDLTCLRRTGENPMQASYTAALSFIVAGKKPVKDGFVADSQVEMSPIQEEDPQNVHDEISPNPTEELRKKEEFRKSLLEAKLAILQVQRVAVEQKRMERKKAFELEQEERRVQRKTEVDSSLATKLFTELAKNDRPLEEVKILVDFFF</sequence>
<proteinExistence type="predicted"/>
<dbReference type="Proteomes" id="UP001605036">
    <property type="component" value="Unassembled WGS sequence"/>
</dbReference>
<keyword evidence="2" id="KW-1185">Reference proteome</keyword>
<comment type="caution">
    <text evidence="1">The sequence shown here is derived from an EMBL/GenBank/DDBJ whole genome shotgun (WGS) entry which is preliminary data.</text>
</comment>
<dbReference type="PANTHER" id="PTHR33324">
    <property type="entry name" value="EXPRESSED PROTEIN"/>
    <property type="match status" value="1"/>
</dbReference>
<reference evidence="1 2" key="1">
    <citation type="submission" date="2024-09" db="EMBL/GenBank/DDBJ databases">
        <title>Chromosome-scale assembly of Riccia fluitans.</title>
        <authorList>
            <person name="Paukszto L."/>
            <person name="Sawicki J."/>
            <person name="Karawczyk K."/>
            <person name="Piernik-Szablinska J."/>
            <person name="Szczecinska M."/>
            <person name="Mazdziarz M."/>
        </authorList>
    </citation>
    <scope>NUCLEOTIDE SEQUENCE [LARGE SCALE GENOMIC DNA]</scope>
    <source>
        <strain evidence="1">Rf_01</strain>
        <tissue evidence="1">Aerial parts of the thallus</tissue>
    </source>
</reference>
<dbReference type="AlphaFoldDB" id="A0ABD1ZPZ0"/>